<reference evidence="2" key="1">
    <citation type="submission" date="2021-01" db="EMBL/GenBank/DDBJ databases">
        <authorList>
            <person name="Corre E."/>
            <person name="Pelletier E."/>
            <person name="Niang G."/>
            <person name="Scheremetjew M."/>
            <person name="Finn R."/>
            <person name="Kale V."/>
            <person name="Holt S."/>
            <person name="Cochrane G."/>
            <person name="Meng A."/>
            <person name="Brown T."/>
            <person name="Cohen L."/>
        </authorList>
    </citation>
    <scope>NUCLEOTIDE SEQUENCE</scope>
    <source>
        <strain evidence="2">308</strain>
    </source>
</reference>
<accession>A0A7S1FQG7</accession>
<organism evidence="2">
    <name type="scientific">Corethron hystrix</name>
    <dbReference type="NCBI Taxonomy" id="216773"/>
    <lineage>
        <taxon>Eukaryota</taxon>
        <taxon>Sar</taxon>
        <taxon>Stramenopiles</taxon>
        <taxon>Ochrophyta</taxon>
        <taxon>Bacillariophyta</taxon>
        <taxon>Coscinodiscophyceae</taxon>
        <taxon>Corethrophycidae</taxon>
        <taxon>Corethrales</taxon>
        <taxon>Corethraceae</taxon>
        <taxon>Corethron</taxon>
    </lineage>
</organism>
<dbReference type="InterPro" id="IPR037524">
    <property type="entry name" value="PA14/GLEYA"/>
</dbReference>
<dbReference type="SUPFAM" id="SSF56988">
    <property type="entry name" value="Anthrax protective antigen"/>
    <property type="match status" value="1"/>
</dbReference>
<dbReference type="EMBL" id="HBFR01014156">
    <property type="protein sequence ID" value="CAD8883136.1"/>
    <property type="molecule type" value="Transcribed_RNA"/>
</dbReference>
<dbReference type="PROSITE" id="PS51820">
    <property type="entry name" value="PA14"/>
    <property type="match status" value="1"/>
</dbReference>
<dbReference type="InterPro" id="IPR011658">
    <property type="entry name" value="PA14_dom"/>
</dbReference>
<evidence type="ECO:0000313" key="2">
    <source>
        <dbReference type="EMBL" id="CAD8883136.1"/>
    </source>
</evidence>
<sequence>MDAFGNQLWDKIPVFYVQIRGNDDLKRENTIVKIINLRTEGQYSISCLRPDNQKYAIDVSIVSSVRGLTGCYFSNSMFSGKPLINQVDEIIDFSWDSGFINQQIIGPASIRWTGFIQALYSEHINFEIDYEVFDDVKLWIEDILLINTPNNIQSGKYFVQENILYRAKIECTRNFYTNRDTSVRLIWYSRRIQRSKIPSKYLFNSVEQISGSPVII</sequence>
<proteinExistence type="predicted"/>
<dbReference type="Gene3D" id="3.90.182.10">
    <property type="entry name" value="Toxin - Anthrax Protective Antigen,domain 1"/>
    <property type="match status" value="1"/>
</dbReference>
<feature type="domain" description="PA14" evidence="1">
    <location>
        <begin position="63"/>
        <end position="201"/>
    </location>
</feature>
<dbReference type="AlphaFoldDB" id="A0A7S1FQG7"/>
<dbReference type="Pfam" id="PF07691">
    <property type="entry name" value="PA14"/>
    <property type="match status" value="1"/>
</dbReference>
<protein>
    <recommendedName>
        <fullName evidence="1">PA14 domain-containing protein</fullName>
    </recommendedName>
</protein>
<name>A0A7S1FQG7_9STRA</name>
<gene>
    <name evidence="2" type="ORF">CHYS00102_LOCUS10331</name>
</gene>
<evidence type="ECO:0000259" key="1">
    <source>
        <dbReference type="PROSITE" id="PS51820"/>
    </source>
</evidence>